<evidence type="ECO:0000259" key="1">
    <source>
        <dbReference type="Pfam" id="PF12728"/>
    </source>
</evidence>
<accession>A0A9D1IUL1</accession>
<dbReference type="Proteomes" id="UP000824073">
    <property type="component" value="Unassembled WGS sequence"/>
</dbReference>
<comment type="caution">
    <text evidence="2">The sequence shown here is derived from an EMBL/GenBank/DDBJ whole genome shotgun (WGS) entry which is preliminary data.</text>
</comment>
<dbReference type="Gene3D" id="1.10.10.10">
    <property type="entry name" value="Winged helix-like DNA-binding domain superfamily/Winged helix DNA-binding domain"/>
    <property type="match status" value="1"/>
</dbReference>
<evidence type="ECO:0000313" key="2">
    <source>
        <dbReference type="EMBL" id="HIU43425.1"/>
    </source>
</evidence>
<dbReference type="AlphaFoldDB" id="A0A9D1IUL1"/>
<dbReference type="EMBL" id="DVMR01000035">
    <property type="protein sequence ID" value="HIU43425.1"/>
    <property type="molecule type" value="Genomic_DNA"/>
</dbReference>
<name>A0A9D1IUL1_9CLOT</name>
<dbReference type="NCBIfam" id="TIGR01764">
    <property type="entry name" value="excise"/>
    <property type="match status" value="1"/>
</dbReference>
<reference evidence="2" key="2">
    <citation type="journal article" date="2021" name="PeerJ">
        <title>Extensive microbial diversity within the chicken gut microbiome revealed by metagenomics and culture.</title>
        <authorList>
            <person name="Gilroy R."/>
            <person name="Ravi A."/>
            <person name="Getino M."/>
            <person name="Pursley I."/>
            <person name="Horton D.L."/>
            <person name="Alikhan N.F."/>
            <person name="Baker D."/>
            <person name="Gharbi K."/>
            <person name="Hall N."/>
            <person name="Watson M."/>
            <person name="Adriaenssens E.M."/>
            <person name="Foster-Nyarko E."/>
            <person name="Jarju S."/>
            <person name="Secka A."/>
            <person name="Antonio M."/>
            <person name="Oren A."/>
            <person name="Chaudhuri R.R."/>
            <person name="La Ragione R."/>
            <person name="Hildebrand F."/>
            <person name="Pallen M.J."/>
        </authorList>
    </citation>
    <scope>NUCLEOTIDE SEQUENCE</scope>
    <source>
        <strain evidence="2">CHK191-8634</strain>
    </source>
</reference>
<dbReference type="GO" id="GO:0003677">
    <property type="term" value="F:DNA binding"/>
    <property type="evidence" value="ECO:0007669"/>
    <property type="project" value="InterPro"/>
</dbReference>
<reference evidence="2" key="1">
    <citation type="submission" date="2020-10" db="EMBL/GenBank/DDBJ databases">
        <authorList>
            <person name="Gilroy R."/>
        </authorList>
    </citation>
    <scope>NUCLEOTIDE SEQUENCE</scope>
    <source>
        <strain evidence="2">CHK191-8634</strain>
    </source>
</reference>
<protein>
    <submittedName>
        <fullName evidence="2">Helix-turn-helix domain-containing protein</fullName>
    </submittedName>
</protein>
<dbReference type="SUPFAM" id="SSF46955">
    <property type="entry name" value="Putative DNA-binding domain"/>
    <property type="match status" value="1"/>
</dbReference>
<dbReference type="Pfam" id="PF12728">
    <property type="entry name" value="HTH_17"/>
    <property type="match status" value="1"/>
</dbReference>
<dbReference type="InterPro" id="IPR010093">
    <property type="entry name" value="SinI_DNA-bd"/>
</dbReference>
<dbReference type="InterPro" id="IPR009061">
    <property type="entry name" value="DNA-bd_dom_put_sf"/>
</dbReference>
<sequence length="62" mass="6769">MTGKLALTVTEAAQLASVSRPTLYRWMKLDGFPVFKLGGCTRIPAQAFALWLESQVGGEKRA</sequence>
<evidence type="ECO:0000313" key="3">
    <source>
        <dbReference type="Proteomes" id="UP000824073"/>
    </source>
</evidence>
<dbReference type="InterPro" id="IPR036388">
    <property type="entry name" value="WH-like_DNA-bd_sf"/>
</dbReference>
<proteinExistence type="predicted"/>
<dbReference type="InterPro" id="IPR041657">
    <property type="entry name" value="HTH_17"/>
</dbReference>
<feature type="domain" description="Helix-turn-helix" evidence="1">
    <location>
        <begin position="7"/>
        <end position="55"/>
    </location>
</feature>
<gene>
    <name evidence="2" type="ORF">IAB67_03925</name>
</gene>
<organism evidence="2 3">
    <name type="scientific">Candidatus Ventrousia excrementavium</name>
    <dbReference type="NCBI Taxonomy" id="2840961"/>
    <lineage>
        <taxon>Bacteria</taxon>
        <taxon>Bacillati</taxon>
        <taxon>Bacillota</taxon>
        <taxon>Clostridia</taxon>
        <taxon>Eubacteriales</taxon>
        <taxon>Clostridiaceae</taxon>
        <taxon>Clostridiaceae incertae sedis</taxon>
        <taxon>Candidatus Ventrousia</taxon>
    </lineage>
</organism>